<reference evidence="4" key="1">
    <citation type="submission" date="2024-10" db="EMBL/GenBank/DDBJ databases">
        <authorList>
            <person name="Ryan C."/>
        </authorList>
    </citation>
    <scope>NUCLEOTIDE SEQUENCE [LARGE SCALE GENOMIC DNA]</scope>
</reference>
<dbReference type="Pfam" id="PF03514">
    <property type="entry name" value="GRAS"/>
    <property type="match status" value="1"/>
</dbReference>
<keyword evidence="5" id="KW-1185">Reference proteome</keyword>
<evidence type="ECO:0000313" key="5">
    <source>
        <dbReference type="Proteomes" id="UP001497457"/>
    </source>
</evidence>
<dbReference type="PROSITE" id="PS50985">
    <property type="entry name" value="GRAS"/>
    <property type="match status" value="1"/>
</dbReference>
<feature type="region of interest" description="SAW" evidence="3">
    <location>
        <begin position="434"/>
        <end position="512"/>
    </location>
</feature>
<dbReference type="Proteomes" id="UP001497457">
    <property type="component" value="Chromosome 10rd"/>
</dbReference>
<evidence type="ECO:0000256" key="3">
    <source>
        <dbReference type="PROSITE-ProRule" id="PRU01191"/>
    </source>
</evidence>
<keyword evidence="1" id="KW-0805">Transcription regulation</keyword>
<evidence type="ECO:0000256" key="1">
    <source>
        <dbReference type="ARBA" id="ARBA00023015"/>
    </source>
</evidence>
<comment type="similarity">
    <text evidence="3">Belongs to the GRAS family.</text>
</comment>
<evidence type="ECO:0000256" key="2">
    <source>
        <dbReference type="ARBA" id="ARBA00023163"/>
    </source>
</evidence>
<accession>A0ABC8VUD7</accession>
<evidence type="ECO:0000313" key="4">
    <source>
        <dbReference type="EMBL" id="CAL4896793.1"/>
    </source>
</evidence>
<dbReference type="InterPro" id="IPR005202">
    <property type="entry name" value="TF_GRAS"/>
</dbReference>
<protein>
    <recommendedName>
        <fullName evidence="6">Nodulation signaling pathway 2-like protein</fullName>
    </recommendedName>
</protein>
<feature type="short sequence motif" description="VHIID" evidence="3">
    <location>
        <begin position="259"/>
        <end position="263"/>
    </location>
</feature>
<keyword evidence="2" id="KW-0804">Transcription</keyword>
<proteinExistence type="inferred from homology"/>
<dbReference type="EMBL" id="OZ075120">
    <property type="protein sequence ID" value="CAL4896793.1"/>
    <property type="molecule type" value="Genomic_DNA"/>
</dbReference>
<evidence type="ECO:0008006" key="6">
    <source>
        <dbReference type="Google" id="ProtNLM"/>
    </source>
</evidence>
<name>A0ABC8VUD7_9POAL</name>
<dbReference type="AlphaFoldDB" id="A0ABC8VUD7"/>
<feature type="region of interest" description="Leucine repeat II (LRII)" evidence="3">
    <location>
        <begin position="306"/>
        <end position="338"/>
    </location>
</feature>
<gene>
    <name evidence="4" type="ORF">URODEC1_LOCUS6842</name>
</gene>
<dbReference type="PANTHER" id="PTHR31636">
    <property type="entry name" value="OSJNBA0084A10.13 PROTEIN-RELATED"/>
    <property type="match status" value="1"/>
</dbReference>
<comment type="caution">
    <text evidence="3">Lacks conserved residue(s) required for the propagation of feature annotation.</text>
</comment>
<sequence length="514" mass="55425">MVLTLLPPHRVHKLYETTGSSKQFFLSEDISQMETMSYPCSPLIPFPTQHEESSYLLWSPPQVVIPLGNGNMSDDGDANPSPDQQQQDHEFMNTMIQEANRLLLQDELCNGDPILTSFDQRLEGQQENGSLLAVQEEFMAESSLSDLLAAAARAVEAQDSISASAILSRLDDLTPGVPHRSCRHAAAASSADHLACYFAGALRSRISGGAHAECHPAAAAPANRMPACRMLQELSPFIKFAHFTANQAILEATADDPGVHVIDLNVGEGVQWASLMSDLARHGGKLFHLTAAADEESDAAGAHPTAAARWLSEFAESLNLPFRYSSLHLRGGEDIDGFATSANGSGGSVIVSCDTTDRSYSSLIRLRMQLLGSVKILQPKMVILIEQEVFRIGRNLDPFAGFFCEVLQHFAAMLDSLEGCFCDGGYGACLGLVEKEMLGPMIEDAVRQYGPLTGGAGAELEGFRACDLSSFNVAQGKMLAGLFSRGFGVVQEEGRLALCWNSRPLTSVSVWSPV</sequence>
<organism evidence="4 5">
    <name type="scientific">Urochloa decumbens</name>
    <dbReference type="NCBI Taxonomy" id="240449"/>
    <lineage>
        <taxon>Eukaryota</taxon>
        <taxon>Viridiplantae</taxon>
        <taxon>Streptophyta</taxon>
        <taxon>Embryophyta</taxon>
        <taxon>Tracheophyta</taxon>
        <taxon>Spermatophyta</taxon>
        <taxon>Magnoliopsida</taxon>
        <taxon>Liliopsida</taxon>
        <taxon>Poales</taxon>
        <taxon>Poaceae</taxon>
        <taxon>PACMAD clade</taxon>
        <taxon>Panicoideae</taxon>
        <taxon>Panicodae</taxon>
        <taxon>Paniceae</taxon>
        <taxon>Melinidinae</taxon>
        <taxon>Urochloa</taxon>
    </lineage>
</organism>